<dbReference type="Proteomes" id="UP000521676">
    <property type="component" value="Unassembled WGS sequence"/>
</dbReference>
<dbReference type="PROSITE" id="PS50294">
    <property type="entry name" value="WD_REPEATS_REGION"/>
    <property type="match status" value="8"/>
</dbReference>
<dbReference type="InterPro" id="IPR057855">
    <property type="entry name" value="Beta-prop_WDR19_1st"/>
</dbReference>
<keyword evidence="7 14" id="KW-0418">Kinase</keyword>
<evidence type="ECO:0000256" key="11">
    <source>
        <dbReference type="SAM" id="MobiDB-lite"/>
    </source>
</evidence>
<evidence type="ECO:0000256" key="6">
    <source>
        <dbReference type="ARBA" id="ARBA00022741"/>
    </source>
</evidence>
<dbReference type="EMBL" id="CP128400">
    <property type="protein sequence ID" value="WJW69852.1"/>
    <property type="molecule type" value="Genomic_DNA"/>
</dbReference>
<dbReference type="Gene3D" id="2.130.10.10">
    <property type="entry name" value="YVTN repeat-like/Quinoprotein amine dehydrogenase"/>
    <property type="match status" value="4"/>
</dbReference>
<dbReference type="CDD" id="cd00200">
    <property type="entry name" value="WD40"/>
    <property type="match status" value="1"/>
</dbReference>
<feature type="repeat" description="WD" evidence="9">
    <location>
        <begin position="765"/>
        <end position="797"/>
    </location>
</feature>
<dbReference type="PANTHER" id="PTHR19848">
    <property type="entry name" value="WD40 REPEAT PROTEIN"/>
    <property type="match status" value="1"/>
</dbReference>
<proteinExistence type="predicted"/>
<evidence type="ECO:0000256" key="12">
    <source>
        <dbReference type="SAM" id="Phobius"/>
    </source>
</evidence>
<dbReference type="PRINTS" id="PR00320">
    <property type="entry name" value="GPROTEINBRPT"/>
</dbReference>
<keyword evidence="3 9" id="KW-0853">WD repeat</keyword>
<dbReference type="PROSITE" id="PS50082">
    <property type="entry name" value="WD_REPEATS_2"/>
    <property type="match status" value="8"/>
</dbReference>
<dbReference type="GO" id="GO:0005524">
    <property type="term" value="F:ATP binding"/>
    <property type="evidence" value="ECO:0007669"/>
    <property type="project" value="UniProtKB-UniRule"/>
</dbReference>
<evidence type="ECO:0000256" key="7">
    <source>
        <dbReference type="ARBA" id="ARBA00022777"/>
    </source>
</evidence>
<evidence type="ECO:0000313" key="17">
    <source>
        <dbReference type="Proteomes" id="UP001431572"/>
    </source>
</evidence>
<dbReference type="InterPro" id="IPR000719">
    <property type="entry name" value="Prot_kinase_dom"/>
</dbReference>
<evidence type="ECO:0000256" key="1">
    <source>
        <dbReference type="ARBA" id="ARBA00012513"/>
    </source>
</evidence>
<sequence length="839" mass="89872">MATGEIKQIGPYEVRGVLGKGGMAIVYRCYQPNLNREVAIKVMSARFIDDAATVERFKREAFAIASLHHPNILTVFDTGQFGDVPYIVTELLSGKTLRERLGKPLDLNYASRILLQVASALDYAHENGIVHRDVKPSNVLLDQRDRAVLSDFGIVKLLNDRANMHLTATGIGVGTPEYMSPEQGMGEPLDGRSDQYSLGVMLYEMITGVTPFRADTPIAILMAHVNRPLPDPRQHNSELPPEVVEILYKTLSKNPNDRYKTCTEFAMAFEHAIQNPTLNVPLRSVSPQPDPTISARNLTTGDATMPVDVLKELRQNTPPPPSENLDRLSTQISMHDVSVEPSNNVTRVSEATITPGEATTRLGTPSAGTPIPPPPYANYNNPQTFQPYPTPPGGTPVPPPYFPPQPAKKGRGGVVALVVGIVAVVIIVSVVVIVLVASKGIAGNDTPTAVAITTNSTQTTATTEITQTSATTLPTTTTPEVTTATTSTGITATTTQAPVTTAATPPPVATLAATEAAILSEHSNSVPIAAWSPDGKTLATGSWDNTARLWNSQGKSFATLTGHTGWVVIVAWSPDGKMLATGSLDSTIRLWKADGTFISELKGHSAEVTNIAWSPDGKTLASGSKDYSVRLWSADGKPVATLQGHTNTVVLVTWSPDGKTLASGSWDKTVHLWSAEGKPIATLQGHTGEVSMVAWSPDGKVVASASKDKTVRLWSAEGKAIATLTGHSDEVYTLAWSPDSKYLASSSGDKSIRLWNEDGKYLLSFNGHQGPVYTLAWSPDSKYLASGSGDKTARIWNPEGKELAVLNGHTDLISTVIWSPDGKSLVTCSYDKTARIWKI</sequence>
<keyword evidence="17" id="KW-1185">Reference proteome</keyword>
<feature type="repeat" description="WD" evidence="9">
    <location>
        <begin position="601"/>
        <end position="633"/>
    </location>
</feature>
<dbReference type="Gene3D" id="3.30.200.20">
    <property type="entry name" value="Phosphorylase Kinase, domain 1"/>
    <property type="match status" value="1"/>
</dbReference>
<evidence type="ECO:0000256" key="9">
    <source>
        <dbReference type="PROSITE-ProRule" id="PRU00221"/>
    </source>
</evidence>
<dbReference type="SUPFAM" id="SSF50978">
    <property type="entry name" value="WD40 repeat-like"/>
    <property type="match status" value="1"/>
</dbReference>
<dbReference type="GO" id="GO:0004674">
    <property type="term" value="F:protein serine/threonine kinase activity"/>
    <property type="evidence" value="ECO:0007669"/>
    <property type="project" value="UniProtKB-KW"/>
</dbReference>
<keyword evidence="4" id="KW-0808">Transferase</keyword>
<feature type="region of interest" description="Disordered" evidence="11">
    <location>
        <begin position="280"/>
        <end position="299"/>
    </location>
</feature>
<reference evidence="15" key="2">
    <citation type="journal article" date="2024" name="Nature">
        <title>Anoxygenic phototroph of the Chloroflexota uses a type I reaction centre.</title>
        <authorList>
            <person name="Tsuji J.M."/>
            <person name="Shaw N.A."/>
            <person name="Nagashima S."/>
            <person name="Venkiteswaran J.J."/>
            <person name="Schiff S.L."/>
            <person name="Watanabe T."/>
            <person name="Fukui M."/>
            <person name="Hanada S."/>
            <person name="Tank M."/>
            <person name="Neufeld J.D."/>
        </authorList>
    </citation>
    <scope>NUCLEOTIDE SEQUENCE</scope>
    <source>
        <strain evidence="15">L227-S17</strain>
    </source>
</reference>
<name>A0A8T7M722_9CHLR</name>
<dbReference type="InterPro" id="IPR011009">
    <property type="entry name" value="Kinase-like_dom_sf"/>
</dbReference>
<keyword evidence="12" id="KW-0472">Membrane</keyword>
<dbReference type="InterPro" id="IPR020472">
    <property type="entry name" value="WD40_PAC1"/>
</dbReference>
<gene>
    <name evidence="14" type="ORF">HXX08_19000</name>
    <name evidence="15" type="ORF">OZ401_003482</name>
</gene>
<feature type="domain" description="Protein kinase" evidence="13">
    <location>
        <begin position="12"/>
        <end position="278"/>
    </location>
</feature>
<dbReference type="FunFam" id="1.10.510.10:FF:000021">
    <property type="entry name" value="Serine/threonine protein kinase"/>
    <property type="match status" value="1"/>
</dbReference>
<keyword evidence="12" id="KW-0812">Transmembrane</keyword>
<feature type="repeat" description="WD" evidence="9">
    <location>
        <begin position="806"/>
        <end position="839"/>
    </location>
</feature>
<dbReference type="InterPro" id="IPR008271">
    <property type="entry name" value="Ser/Thr_kinase_AS"/>
</dbReference>
<feature type="repeat" description="WD" evidence="9">
    <location>
        <begin position="519"/>
        <end position="551"/>
    </location>
</feature>
<dbReference type="PANTHER" id="PTHR19848:SF8">
    <property type="entry name" value="F-BOX AND WD REPEAT DOMAIN CONTAINING 7"/>
    <property type="match status" value="1"/>
</dbReference>
<dbReference type="EMBL" id="JACATZ010000003">
    <property type="protein sequence ID" value="NWJ47947.1"/>
    <property type="molecule type" value="Genomic_DNA"/>
</dbReference>
<dbReference type="Proteomes" id="UP001431572">
    <property type="component" value="Chromosome 2"/>
</dbReference>
<feature type="repeat" description="WD" evidence="9">
    <location>
        <begin position="560"/>
        <end position="592"/>
    </location>
</feature>
<dbReference type="PROSITE" id="PS00108">
    <property type="entry name" value="PROTEIN_KINASE_ST"/>
    <property type="match status" value="1"/>
</dbReference>
<keyword evidence="8 10" id="KW-0067">ATP-binding</keyword>
<feature type="repeat" description="WD" evidence="9">
    <location>
        <begin position="683"/>
        <end position="715"/>
    </location>
</feature>
<evidence type="ECO:0000256" key="3">
    <source>
        <dbReference type="ARBA" id="ARBA00022574"/>
    </source>
</evidence>
<evidence type="ECO:0000313" key="15">
    <source>
        <dbReference type="EMBL" id="WJW69852.1"/>
    </source>
</evidence>
<dbReference type="Pfam" id="PF00400">
    <property type="entry name" value="WD40"/>
    <property type="match status" value="3"/>
</dbReference>
<dbReference type="InterPro" id="IPR015943">
    <property type="entry name" value="WD40/YVTN_repeat-like_dom_sf"/>
</dbReference>
<dbReference type="InterPro" id="IPR036322">
    <property type="entry name" value="WD40_repeat_dom_sf"/>
</dbReference>
<evidence type="ECO:0000256" key="8">
    <source>
        <dbReference type="ARBA" id="ARBA00022840"/>
    </source>
</evidence>
<dbReference type="Gene3D" id="1.10.510.10">
    <property type="entry name" value="Transferase(Phosphotransferase) domain 1"/>
    <property type="match status" value="1"/>
</dbReference>
<dbReference type="SUPFAM" id="SSF56112">
    <property type="entry name" value="Protein kinase-like (PK-like)"/>
    <property type="match status" value="1"/>
</dbReference>
<organism evidence="14 16">
    <name type="scientific">Candidatus Chlorohelix allophototropha</name>
    <dbReference type="NCBI Taxonomy" id="3003348"/>
    <lineage>
        <taxon>Bacteria</taxon>
        <taxon>Bacillati</taxon>
        <taxon>Chloroflexota</taxon>
        <taxon>Chloroflexia</taxon>
        <taxon>Candidatus Chloroheliales</taxon>
        <taxon>Candidatus Chloroheliaceae</taxon>
        <taxon>Candidatus Chlorohelix</taxon>
    </lineage>
</organism>
<evidence type="ECO:0000313" key="14">
    <source>
        <dbReference type="EMBL" id="NWJ47947.1"/>
    </source>
</evidence>
<evidence type="ECO:0000313" key="16">
    <source>
        <dbReference type="Proteomes" id="UP000521676"/>
    </source>
</evidence>
<dbReference type="AlphaFoldDB" id="A0A8T7M722"/>
<keyword evidence="2" id="KW-0723">Serine/threonine-protein kinase</keyword>
<dbReference type="Pfam" id="PF00069">
    <property type="entry name" value="Pkinase"/>
    <property type="match status" value="1"/>
</dbReference>
<evidence type="ECO:0000256" key="5">
    <source>
        <dbReference type="ARBA" id="ARBA00022737"/>
    </source>
</evidence>
<keyword evidence="12" id="KW-1133">Transmembrane helix</keyword>
<feature type="transmembrane region" description="Helical" evidence="12">
    <location>
        <begin position="414"/>
        <end position="437"/>
    </location>
</feature>
<keyword evidence="5" id="KW-0677">Repeat</keyword>
<dbReference type="SMART" id="SM00220">
    <property type="entry name" value="S_TKc"/>
    <property type="match status" value="1"/>
</dbReference>
<dbReference type="EC" id="2.7.11.1" evidence="1"/>
<keyword evidence="6 10" id="KW-0547">Nucleotide-binding</keyword>
<evidence type="ECO:0000256" key="4">
    <source>
        <dbReference type="ARBA" id="ARBA00022679"/>
    </source>
</evidence>
<dbReference type="InterPro" id="IPR001680">
    <property type="entry name" value="WD40_rpt"/>
</dbReference>
<dbReference type="SMART" id="SM00320">
    <property type="entry name" value="WD40"/>
    <property type="match status" value="8"/>
</dbReference>
<dbReference type="PROSITE" id="PS00107">
    <property type="entry name" value="PROTEIN_KINASE_ATP"/>
    <property type="match status" value="1"/>
</dbReference>
<dbReference type="RefSeq" id="WP_341471724.1">
    <property type="nucleotide sequence ID" value="NZ_CP128400.1"/>
</dbReference>
<dbReference type="CDD" id="cd14014">
    <property type="entry name" value="STKc_PknB_like"/>
    <property type="match status" value="1"/>
</dbReference>
<dbReference type="PROSITE" id="PS50011">
    <property type="entry name" value="PROTEIN_KINASE_DOM"/>
    <property type="match status" value="1"/>
</dbReference>
<feature type="repeat" description="WD" evidence="9">
    <location>
        <begin position="642"/>
        <end position="674"/>
    </location>
</feature>
<evidence type="ECO:0000259" key="13">
    <source>
        <dbReference type="PROSITE" id="PS50011"/>
    </source>
</evidence>
<feature type="binding site" evidence="10">
    <location>
        <position position="41"/>
    </location>
    <ligand>
        <name>ATP</name>
        <dbReference type="ChEBI" id="CHEBI:30616"/>
    </ligand>
</feature>
<evidence type="ECO:0000256" key="2">
    <source>
        <dbReference type="ARBA" id="ARBA00022527"/>
    </source>
</evidence>
<protein>
    <recommendedName>
        <fullName evidence="1">non-specific serine/threonine protein kinase</fullName>
        <ecNumber evidence="1">2.7.11.1</ecNumber>
    </recommendedName>
</protein>
<dbReference type="InterPro" id="IPR017441">
    <property type="entry name" value="Protein_kinase_ATP_BS"/>
</dbReference>
<dbReference type="Pfam" id="PF23389">
    <property type="entry name" value="Beta-prop_WDR19_1st"/>
    <property type="match status" value="1"/>
</dbReference>
<reference evidence="14 16" key="1">
    <citation type="submission" date="2020-06" db="EMBL/GenBank/DDBJ databases">
        <title>Anoxygenic phototrophic Chloroflexota member uses a Type I reaction center.</title>
        <authorList>
            <person name="Tsuji J.M."/>
            <person name="Shaw N.A."/>
            <person name="Nagashima S."/>
            <person name="Venkiteswaran J."/>
            <person name="Schiff S.L."/>
            <person name="Hanada S."/>
            <person name="Tank M."/>
            <person name="Neufeld J.D."/>
        </authorList>
    </citation>
    <scope>NUCLEOTIDE SEQUENCE [LARGE SCALE GENOMIC DNA]</scope>
    <source>
        <strain evidence="14">L227-S17</strain>
    </source>
</reference>
<evidence type="ECO:0000256" key="10">
    <source>
        <dbReference type="PROSITE-ProRule" id="PRU10141"/>
    </source>
</evidence>
<accession>A0A8T7M722</accession>
<feature type="repeat" description="WD" evidence="9">
    <location>
        <begin position="724"/>
        <end position="756"/>
    </location>
</feature>